<gene>
    <name evidence="1" type="ORF">ACFP90_19150</name>
</gene>
<sequence length="178" mass="19662">MTLPTPFLPSTLLAPLHALEQSYLKQVGPARPGQPPHLDPYPADAPLHPDWAALDQPEAASFWARLGTLLRLAATPLRVEPHATYNPHRAYPSPRALYAAHVVLQTAQGRWLLDPHRAQLRRLTHAAFTPPRRPPCTCWATCPPCPTVTAPCAPRWSRWKPGTCWAPCGTWAVAWACA</sequence>
<comment type="caution">
    <text evidence="1">The sequence shown here is derived from an EMBL/GenBank/DDBJ whole genome shotgun (WGS) entry which is preliminary data.</text>
</comment>
<reference evidence="2" key="1">
    <citation type="journal article" date="2019" name="Int. J. Syst. Evol. Microbiol.">
        <title>The Global Catalogue of Microorganisms (GCM) 10K type strain sequencing project: providing services to taxonomists for standard genome sequencing and annotation.</title>
        <authorList>
            <consortium name="The Broad Institute Genomics Platform"/>
            <consortium name="The Broad Institute Genome Sequencing Center for Infectious Disease"/>
            <person name="Wu L."/>
            <person name="Ma J."/>
        </authorList>
    </citation>
    <scope>NUCLEOTIDE SEQUENCE [LARGE SCALE GENOMIC DNA]</scope>
    <source>
        <strain evidence="2">CCUG 63830</strain>
    </source>
</reference>
<accession>A0ABW1ZMY2</accession>
<organism evidence="1 2">
    <name type="scientific">Deinococcus multiflagellatus</name>
    <dbReference type="NCBI Taxonomy" id="1656887"/>
    <lineage>
        <taxon>Bacteria</taxon>
        <taxon>Thermotogati</taxon>
        <taxon>Deinococcota</taxon>
        <taxon>Deinococci</taxon>
        <taxon>Deinococcales</taxon>
        <taxon>Deinococcaceae</taxon>
        <taxon>Deinococcus</taxon>
    </lineage>
</organism>
<dbReference type="Proteomes" id="UP001596317">
    <property type="component" value="Unassembled WGS sequence"/>
</dbReference>
<evidence type="ECO:0000313" key="2">
    <source>
        <dbReference type="Proteomes" id="UP001596317"/>
    </source>
</evidence>
<dbReference type="RefSeq" id="WP_380057939.1">
    <property type="nucleotide sequence ID" value="NZ_JBHSWB010000001.1"/>
</dbReference>
<proteinExistence type="predicted"/>
<keyword evidence="2" id="KW-1185">Reference proteome</keyword>
<dbReference type="EMBL" id="JBHSWB010000001">
    <property type="protein sequence ID" value="MFC6662203.1"/>
    <property type="molecule type" value="Genomic_DNA"/>
</dbReference>
<name>A0ABW1ZMY2_9DEIO</name>
<evidence type="ECO:0000313" key="1">
    <source>
        <dbReference type="EMBL" id="MFC6662203.1"/>
    </source>
</evidence>
<protein>
    <submittedName>
        <fullName evidence="1">Uncharacterized protein</fullName>
    </submittedName>
</protein>